<dbReference type="InterPro" id="IPR043502">
    <property type="entry name" value="DNA/RNA_pol_sf"/>
</dbReference>
<keyword evidence="1" id="KW-0472">Membrane</keyword>
<comment type="caution">
    <text evidence="3">The sequence shown here is derived from an EMBL/GenBank/DDBJ whole genome shotgun (WGS) entry which is preliminary data.</text>
</comment>
<name>A0AAW2U4R0_9LAMI</name>
<dbReference type="InterPro" id="IPR013103">
    <property type="entry name" value="RVT_2"/>
</dbReference>
<evidence type="ECO:0000259" key="2">
    <source>
        <dbReference type="Pfam" id="PF07727"/>
    </source>
</evidence>
<keyword evidence="1" id="KW-1133">Transmembrane helix</keyword>
<organism evidence="3">
    <name type="scientific">Sesamum latifolium</name>
    <dbReference type="NCBI Taxonomy" id="2727402"/>
    <lineage>
        <taxon>Eukaryota</taxon>
        <taxon>Viridiplantae</taxon>
        <taxon>Streptophyta</taxon>
        <taxon>Embryophyta</taxon>
        <taxon>Tracheophyta</taxon>
        <taxon>Spermatophyta</taxon>
        <taxon>Magnoliopsida</taxon>
        <taxon>eudicotyledons</taxon>
        <taxon>Gunneridae</taxon>
        <taxon>Pentapetalae</taxon>
        <taxon>asterids</taxon>
        <taxon>lamiids</taxon>
        <taxon>Lamiales</taxon>
        <taxon>Pedaliaceae</taxon>
        <taxon>Sesamum</taxon>
    </lineage>
</organism>
<accession>A0AAW2U4R0</accession>
<keyword evidence="1" id="KW-0812">Transmembrane</keyword>
<feature type="transmembrane region" description="Helical" evidence="1">
    <location>
        <begin position="6"/>
        <end position="27"/>
    </location>
</feature>
<feature type="domain" description="Reverse transcriptase Ty1/copia-type" evidence="2">
    <location>
        <begin position="109"/>
        <end position="281"/>
    </location>
</feature>
<sequence>MSFVLQVEIMIILLALYVLLMMLLMMGRLTFLTQAPRAHPYSPTIHTLTHRKLVHRKQQHKILEDLLGHGLNLLGCRTFIEPKTFQQARRKQEWVKAMKLEIDALEQNCTWEVTPLPKEKRAIGCRWIFQLKLKPDGTIDRHKARLVAKGYNQIEKIDYFDSFSLVAKVVIVNTLLVVTASLQWHIHQVDINNAFLHGYLDEEIYMTPPEGYSIPPRHVCRLIRSLYRLKQASRQWNIEFTSKLETCGFHQSKHDHFLFTKSGTLSIVLLLVYVDDILVGNVSSPLSSKDLSHNAFRKYFCLLYIKLHF</sequence>
<proteinExistence type="predicted"/>
<gene>
    <name evidence="3" type="ORF">Slati_3798600</name>
</gene>
<dbReference type="SUPFAM" id="SSF56672">
    <property type="entry name" value="DNA/RNA polymerases"/>
    <property type="match status" value="1"/>
</dbReference>
<dbReference type="AlphaFoldDB" id="A0AAW2U4R0"/>
<dbReference type="Pfam" id="PF07727">
    <property type="entry name" value="RVT_2"/>
    <property type="match status" value="1"/>
</dbReference>
<evidence type="ECO:0000256" key="1">
    <source>
        <dbReference type="SAM" id="Phobius"/>
    </source>
</evidence>
<protein>
    <submittedName>
        <fullName evidence="3">Retrovirus-related Pol polyprotein from transposon RE1</fullName>
    </submittedName>
</protein>
<dbReference type="EMBL" id="JACGWN010000013">
    <property type="protein sequence ID" value="KAL0412089.1"/>
    <property type="molecule type" value="Genomic_DNA"/>
</dbReference>
<reference evidence="3" key="2">
    <citation type="journal article" date="2024" name="Plant">
        <title>Genomic evolution and insights into agronomic trait innovations of Sesamum species.</title>
        <authorList>
            <person name="Miao H."/>
            <person name="Wang L."/>
            <person name="Qu L."/>
            <person name="Liu H."/>
            <person name="Sun Y."/>
            <person name="Le M."/>
            <person name="Wang Q."/>
            <person name="Wei S."/>
            <person name="Zheng Y."/>
            <person name="Lin W."/>
            <person name="Duan Y."/>
            <person name="Cao H."/>
            <person name="Xiong S."/>
            <person name="Wang X."/>
            <person name="Wei L."/>
            <person name="Li C."/>
            <person name="Ma Q."/>
            <person name="Ju M."/>
            <person name="Zhao R."/>
            <person name="Li G."/>
            <person name="Mu C."/>
            <person name="Tian Q."/>
            <person name="Mei H."/>
            <person name="Zhang T."/>
            <person name="Gao T."/>
            <person name="Zhang H."/>
        </authorList>
    </citation>
    <scope>NUCLEOTIDE SEQUENCE</scope>
    <source>
        <strain evidence="3">KEN1</strain>
    </source>
</reference>
<reference evidence="3" key="1">
    <citation type="submission" date="2020-06" db="EMBL/GenBank/DDBJ databases">
        <authorList>
            <person name="Li T."/>
            <person name="Hu X."/>
            <person name="Zhang T."/>
            <person name="Song X."/>
            <person name="Zhang H."/>
            <person name="Dai N."/>
            <person name="Sheng W."/>
            <person name="Hou X."/>
            <person name="Wei L."/>
        </authorList>
    </citation>
    <scope>NUCLEOTIDE SEQUENCE</scope>
    <source>
        <strain evidence="3">KEN1</strain>
        <tissue evidence="3">Leaf</tissue>
    </source>
</reference>
<evidence type="ECO:0000313" key="3">
    <source>
        <dbReference type="EMBL" id="KAL0412089.1"/>
    </source>
</evidence>